<evidence type="ECO:0000313" key="1">
    <source>
        <dbReference type="EMBL" id="AJG74146.1"/>
    </source>
</evidence>
<reference evidence="2" key="2">
    <citation type="submission" date="2019-07" db="EMBL/GenBank/DDBJ databases">
        <title>Phylogenomic Reclassification of ATCC Bacillus Strains and Various Taxa within the Genus Bacillus.</title>
        <authorList>
            <person name="Riojas M.A."/>
            <person name="Frank A.M."/>
            <person name="Fenn S.L."/>
            <person name="King S.P."/>
            <person name="Brower S.M."/>
            <person name="Hazbon M.H."/>
        </authorList>
    </citation>
    <scope>NUCLEOTIDE SEQUENCE</scope>
    <source>
        <strain evidence="2">ATCC 35646</strain>
    </source>
</reference>
<dbReference type="Proteomes" id="UP000501107">
    <property type="component" value="Plasmid unnamed3"/>
</dbReference>
<accession>A0A0B5NJR0</accession>
<evidence type="ECO:0008006" key="6">
    <source>
        <dbReference type="Google" id="ProtNLM"/>
    </source>
</evidence>
<geneLocation type="plasmid" evidence="3 5">
    <name>unnamed3</name>
</geneLocation>
<dbReference type="EMBL" id="VKQN01000001">
    <property type="protein sequence ID" value="MDR4174530.1"/>
    <property type="molecule type" value="Genomic_DNA"/>
</dbReference>
<evidence type="ECO:0000313" key="2">
    <source>
        <dbReference type="EMBL" id="MDR4174530.1"/>
    </source>
</evidence>
<evidence type="ECO:0000313" key="4">
    <source>
        <dbReference type="Proteomes" id="UP000031876"/>
    </source>
</evidence>
<keyword evidence="3" id="KW-0614">Plasmid</keyword>
<reference evidence="1 4" key="1">
    <citation type="journal article" date="2015" name="Genome Announc.">
        <title>Complete genome sequences for 35 biothreat assay-relevant bacillus species.</title>
        <authorList>
            <person name="Johnson S.L."/>
            <person name="Daligault H.E."/>
            <person name="Davenport K.W."/>
            <person name="Jaissle J."/>
            <person name="Frey K.G."/>
            <person name="Ladner J.T."/>
            <person name="Broomall S.M."/>
            <person name="Bishop-Lilly K.A."/>
            <person name="Bruce D.C."/>
            <person name="Gibbons H.S."/>
            <person name="Coyne S.R."/>
            <person name="Lo C.C."/>
            <person name="Meincke L."/>
            <person name="Munk A.C."/>
            <person name="Koroleva G.I."/>
            <person name="Rosenzweig C.N."/>
            <person name="Palacios G.F."/>
            <person name="Redden C.L."/>
            <person name="Minogue T.D."/>
            <person name="Chain P.S."/>
        </authorList>
    </citation>
    <scope>NUCLEOTIDE SEQUENCE [LARGE SCALE GENOMIC DNA]</scope>
    <source>
        <strain evidence="1 4">HD1011</strain>
        <plasmid evidence="1 4">2</plasmid>
    </source>
</reference>
<geneLocation type="plasmid" evidence="1 4">
    <name>2</name>
</geneLocation>
<proteinExistence type="predicted"/>
<dbReference type="AlphaFoldDB" id="A0A0B5NJR0"/>
<reference evidence="3 5" key="3">
    <citation type="submission" date="2020-05" db="EMBL/GenBank/DDBJ databases">
        <title>FDA dAtabase for Regulatory Grade micrObial Sequences (FDA-ARGOS): Supporting development and validation of Infectious Disease Dx tests.</title>
        <authorList>
            <person name="Nelson B."/>
            <person name="Plummer A."/>
            <person name="Tallon L."/>
            <person name="Sadzewicz L."/>
            <person name="Zhao X."/>
            <person name="Vavikolanu K."/>
            <person name="Mehta A."/>
            <person name="Aluvathingal J."/>
            <person name="Nadendla S."/>
            <person name="Myers T."/>
            <person name="Yan Y."/>
            <person name="Sichtig H."/>
        </authorList>
    </citation>
    <scope>NUCLEOTIDE SEQUENCE [LARGE SCALE GENOMIC DNA]</scope>
    <source>
        <strain evidence="3 5">FDAARGOS_795</strain>
        <plasmid evidence="3 5">unnamed3</plasmid>
    </source>
</reference>
<organism evidence="3 5">
    <name type="scientific">Bacillus thuringiensis</name>
    <dbReference type="NCBI Taxonomy" id="1428"/>
    <lineage>
        <taxon>Bacteria</taxon>
        <taxon>Bacillati</taxon>
        <taxon>Bacillota</taxon>
        <taxon>Bacilli</taxon>
        <taxon>Bacillales</taxon>
        <taxon>Bacillaceae</taxon>
        <taxon>Bacillus</taxon>
        <taxon>Bacillus cereus group</taxon>
    </lineage>
</organism>
<gene>
    <name evidence="1" type="ORF">BF38_5712</name>
    <name evidence="2" type="ORF">FO599_00110</name>
    <name evidence="3" type="ORF">FOC89_02300</name>
</gene>
<dbReference type="Proteomes" id="UP001181533">
    <property type="component" value="Unassembled WGS sequence"/>
</dbReference>
<dbReference type="EMBL" id="CP009334">
    <property type="protein sequence ID" value="AJG74146.1"/>
    <property type="molecule type" value="Genomic_DNA"/>
</dbReference>
<dbReference type="PANTHER" id="PTHR31827:SF1">
    <property type="entry name" value="EMB|CAB89363.1"/>
    <property type="match status" value="1"/>
</dbReference>
<evidence type="ECO:0000313" key="5">
    <source>
        <dbReference type="Proteomes" id="UP000501107"/>
    </source>
</evidence>
<dbReference type="EMBL" id="CP053979">
    <property type="protein sequence ID" value="QKH22833.1"/>
    <property type="molecule type" value="Genomic_DNA"/>
</dbReference>
<evidence type="ECO:0000313" key="3">
    <source>
        <dbReference type="EMBL" id="QKH22833.1"/>
    </source>
</evidence>
<protein>
    <recommendedName>
        <fullName evidence="6">Cysteine-rich protein</fullName>
    </recommendedName>
</protein>
<dbReference type="KEGG" id="btw:BF38_5712"/>
<dbReference type="PANTHER" id="PTHR31827">
    <property type="entry name" value="EMB|CAB89363.1"/>
    <property type="match status" value="1"/>
</dbReference>
<name>A0A0B5NJR0_BACTU</name>
<sequence length="444" mass="51864">MCTEQCKTEGCQEKVIADGYCYIHFMSVSSKTKDKSQKAKETIIENYAITCMEQGCEQIKTYKDRCDKHTTLHYLQEKVQICKINGCLNEVHQDELCKYHSRQKEVLGFTIETVPTVRLCKEVGCLHDGVYRQYCKKHYIEHKREEDVGKDLFCKEEQCSEIAEIKGYCLNHYKSEGKQVKGKDKTPKVVVTLEMSNRCGIKDCTKVLFDEDFCEKHANLINSQVSVDESFNNTGFDKKSIQTCIVDGCVHLEHKFGLCEYHYNDISELGDFKSDKEVFEDRRCAVEDCRSKRTKVIKDSCFCKSHYEEFVNREKIAKKIKKKTEKLCNVFECNEPRDTRLYCSYHAEHIKMGYDFEMKDWCSQTGCKEEANMMIGKKYYCKKHGTCKTRYCRNPVHQNGLCKEHVLQKQEEKQCKTMNCGEKAYRKGLCINHYTIAKNLERGV</sequence>
<dbReference type="Proteomes" id="UP000031876">
    <property type="component" value="Plasmid 2"/>
</dbReference>